<protein>
    <submittedName>
        <fullName evidence="2">Uncharacterized protein</fullName>
    </submittedName>
</protein>
<sequence length="169" mass="19159">MRLDDLIGNLTTFEMKFDSTKSANKKGVALMASCKEGNEEDLNETMNLPTKSFKKIMKRFNKRPYTTGDNSSGSVSNVKKQTKTYYATHSDEDSDKDEGSDSVNNFVAFTAQVFEKWFVNPSVSHIQYGNISDDEEDLTEEELIANYQLLFTKGLELTQVYTVVEAEMK</sequence>
<feature type="region of interest" description="Disordered" evidence="1">
    <location>
        <begin position="64"/>
        <end position="100"/>
    </location>
</feature>
<keyword evidence="3" id="KW-1185">Reference proteome</keyword>
<organism evidence="2 3">
    <name type="scientific">Lithospermum erythrorhizon</name>
    <name type="common">Purple gromwell</name>
    <name type="synonym">Lithospermum officinale var. erythrorhizon</name>
    <dbReference type="NCBI Taxonomy" id="34254"/>
    <lineage>
        <taxon>Eukaryota</taxon>
        <taxon>Viridiplantae</taxon>
        <taxon>Streptophyta</taxon>
        <taxon>Embryophyta</taxon>
        <taxon>Tracheophyta</taxon>
        <taxon>Spermatophyta</taxon>
        <taxon>Magnoliopsida</taxon>
        <taxon>eudicotyledons</taxon>
        <taxon>Gunneridae</taxon>
        <taxon>Pentapetalae</taxon>
        <taxon>asterids</taxon>
        <taxon>lamiids</taxon>
        <taxon>Boraginales</taxon>
        <taxon>Boraginaceae</taxon>
        <taxon>Boraginoideae</taxon>
        <taxon>Lithospermeae</taxon>
        <taxon>Lithospermum</taxon>
    </lineage>
</organism>
<name>A0AAV3RRF8_LITER</name>
<reference evidence="2 3" key="1">
    <citation type="submission" date="2024-01" db="EMBL/GenBank/DDBJ databases">
        <title>The complete chloroplast genome sequence of Lithospermum erythrorhizon: insights into the phylogenetic relationship among Boraginaceae species and the maternal lineages of purple gromwells.</title>
        <authorList>
            <person name="Okada T."/>
            <person name="Watanabe K."/>
        </authorList>
    </citation>
    <scope>NUCLEOTIDE SEQUENCE [LARGE SCALE GENOMIC DNA]</scope>
</reference>
<dbReference type="Proteomes" id="UP001454036">
    <property type="component" value="Unassembled WGS sequence"/>
</dbReference>
<comment type="caution">
    <text evidence="2">The sequence shown here is derived from an EMBL/GenBank/DDBJ whole genome shotgun (WGS) entry which is preliminary data.</text>
</comment>
<dbReference type="AlphaFoldDB" id="A0AAV3RRF8"/>
<gene>
    <name evidence="2" type="ORF">LIER_31561</name>
</gene>
<feature type="compositionally biased region" description="Polar residues" evidence="1">
    <location>
        <begin position="67"/>
        <end position="87"/>
    </location>
</feature>
<evidence type="ECO:0000256" key="1">
    <source>
        <dbReference type="SAM" id="MobiDB-lite"/>
    </source>
</evidence>
<proteinExistence type="predicted"/>
<accession>A0AAV3RRF8</accession>
<evidence type="ECO:0000313" key="2">
    <source>
        <dbReference type="EMBL" id="GAA0184273.1"/>
    </source>
</evidence>
<evidence type="ECO:0000313" key="3">
    <source>
        <dbReference type="Proteomes" id="UP001454036"/>
    </source>
</evidence>
<dbReference type="EMBL" id="BAABME010011776">
    <property type="protein sequence ID" value="GAA0184273.1"/>
    <property type="molecule type" value="Genomic_DNA"/>
</dbReference>